<accession>A0A4D6EJB0</accession>
<protein>
    <submittedName>
        <fullName evidence="1">Uncharacterized protein</fullName>
    </submittedName>
</protein>
<dbReference type="EMBL" id="MK174290">
    <property type="protein sequence ID" value="QBZ81403.1"/>
    <property type="molecule type" value="Genomic_DNA"/>
</dbReference>
<evidence type="ECO:0000313" key="2">
    <source>
        <dbReference type="Proteomes" id="UP001237152"/>
    </source>
</evidence>
<sequence>MRMAGPWPLPCDRTGCRCEADPPPTTSVAPKHRVRVHRSCRRVRLVWWHSSTRVLPLRRCSCPGTLPIPCAGSRQRLRRRWRAATSACSISCGTTASNPIYAPRQRVLTRRVPRHGRRWPPRPTRRRRWHGSSTICVQTTSLGPVLDRRGSARRERHCPMALPATTFWWLCTGPCGSHCEWASGHARLHGALCCRRACPSRSTRALFGSQHHHDQRVQGSRQWQKDAAGKPFAWTLCGSSVGAAATPL</sequence>
<dbReference type="Proteomes" id="UP001237152">
    <property type="component" value="Segment"/>
</dbReference>
<organism evidence="1 2">
    <name type="scientific">Pandoravirus celtis</name>
    <dbReference type="NCBI Taxonomy" id="2568002"/>
    <lineage>
        <taxon>Viruses</taxon>
        <taxon>Pandoravirus</taxon>
    </lineage>
</organism>
<gene>
    <name evidence="1" type="ORF">pclt_cds_816</name>
</gene>
<name>A0A4D6EJB0_9VIRU</name>
<reference evidence="1" key="1">
    <citation type="journal article" date="2019" name="Front. Microbiol.">
        <title>Pandoravirus Celtis Illustrates the Microevolution Processes at Work in the Giant Pandoraviridae Genomes.</title>
        <authorList>
            <person name="Legendre M."/>
            <person name="Alempic J.M."/>
            <person name="Philippe N."/>
            <person name="Lartigue A."/>
            <person name="Jeudy S."/>
            <person name="Poirot O."/>
            <person name="Ta N.T."/>
            <person name="Nin S."/>
            <person name="Coute Y."/>
            <person name="Abergel C."/>
            <person name="Claverie J.M."/>
        </authorList>
    </citation>
    <scope>NUCLEOTIDE SEQUENCE</scope>
</reference>
<proteinExistence type="predicted"/>
<evidence type="ECO:0000313" key="1">
    <source>
        <dbReference type="EMBL" id="QBZ81403.1"/>
    </source>
</evidence>